<name>A0A383UWD9_BLUHO</name>
<gene>
    <name evidence="2" type="ORF">BLGHR1_15482</name>
</gene>
<feature type="region of interest" description="Disordered" evidence="1">
    <location>
        <begin position="173"/>
        <end position="212"/>
    </location>
</feature>
<reference evidence="2 3" key="1">
    <citation type="submission" date="2017-11" db="EMBL/GenBank/DDBJ databases">
        <authorList>
            <person name="Kracher B."/>
        </authorList>
    </citation>
    <scope>NUCLEOTIDE SEQUENCE [LARGE SCALE GENOMIC DNA]</scope>
    <source>
        <strain evidence="2 3">RACE1</strain>
    </source>
</reference>
<dbReference type="VEuPathDB" id="FungiDB:BLGHR1_15482"/>
<evidence type="ECO:0000313" key="3">
    <source>
        <dbReference type="Proteomes" id="UP000275772"/>
    </source>
</evidence>
<dbReference type="EMBL" id="UNSH01000067">
    <property type="protein sequence ID" value="SZF04684.1"/>
    <property type="molecule type" value="Genomic_DNA"/>
</dbReference>
<organism evidence="2 3">
    <name type="scientific">Blumeria hordei</name>
    <name type="common">Barley powdery mildew</name>
    <name type="synonym">Blumeria graminis f. sp. hordei</name>
    <dbReference type="NCBI Taxonomy" id="2867405"/>
    <lineage>
        <taxon>Eukaryota</taxon>
        <taxon>Fungi</taxon>
        <taxon>Dikarya</taxon>
        <taxon>Ascomycota</taxon>
        <taxon>Pezizomycotina</taxon>
        <taxon>Leotiomycetes</taxon>
        <taxon>Erysiphales</taxon>
        <taxon>Erysiphaceae</taxon>
        <taxon>Blumeria</taxon>
    </lineage>
</organism>
<accession>A0A383UWD9</accession>
<sequence>MMSCLFQHCGEFNRRRNPISTKMRSIISKLLFAFLLPLHALAYPKNSIDLETYDCGSTVKFHISDIDRALTRMNYRYKKTTKQSNELNTLKSMIDSTLRDRMVYKGKYFNSNDIYHTKLRSRVTAIRWKGILANRFDVIGWCSVVDDCKILGITRKNYFTRKEYLCRKIINSPDSDIPSVPPSAPGSSHSLDSDKVDNPPINSKSSSSPRGD</sequence>
<dbReference type="Proteomes" id="UP000275772">
    <property type="component" value="Unassembled WGS sequence"/>
</dbReference>
<dbReference type="AlphaFoldDB" id="A0A383UWD9"/>
<protein>
    <submittedName>
        <fullName evidence="2">Uncharacterized protein</fullName>
    </submittedName>
</protein>
<evidence type="ECO:0000313" key="2">
    <source>
        <dbReference type="EMBL" id="SZF04684.1"/>
    </source>
</evidence>
<feature type="compositionally biased region" description="Low complexity" evidence="1">
    <location>
        <begin position="203"/>
        <end position="212"/>
    </location>
</feature>
<proteinExistence type="predicted"/>
<evidence type="ECO:0000256" key="1">
    <source>
        <dbReference type="SAM" id="MobiDB-lite"/>
    </source>
</evidence>